<gene>
    <name evidence="6" type="ORF">D9758_009902</name>
</gene>
<dbReference type="SMART" id="SM00320">
    <property type="entry name" value="WD40"/>
    <property type="match status" value="3"/>
</dbReference>
<feature type="repeat" description="WD" evidence="3">
    <location>
        <begin position="709"/>
        <end position="750"/>
    </location>
</feature>
<sequence length="770" mass="85050">MSQLSGNNGGGTPHSKAREARRGTKKIHADSGRNSGTENQVIHRRAHPGSKSPQPLRGFKETLESKTTQTKTQIYQPASLYWYQGSKIPIIRGKSYPGESIASERLLSLAQKLKVTIRQGISTDQPLIEQDSTFSQISENGQHSVHNNMFHKASNFQMDGATFNTAGGNISHTVNNYYNEYEPELLKVLDKLNPATKALHDVGARSTCIEGTRTEILQSIISWAENTSPDAPAGYWMCGMAGTGKSTIAKSICLKLEEKGLLAGAFFCSRQIEECKDYHRVIPTVAYQLAQYSRDYAEAIRKVLNLEPSIALKEPDNQLKKVLTKLWKGAPSSHTLVIVIDALDECENISWVLKHLIPAIKNQEFPGLKFFLTSRPEQHIKDYFDVDEIQQEEQTLQHFYLHNVQKSIVKDDISIFLQQGLGQMSISQDKMDILLERSGVLFIYAATIIKYITGGGLRAQARVANIIDLKRTPDKVETQVLDDLYSQILEEVLSSSKLSPTEHQQSLRIIYTVITTATPVSCQIISELLELALEDVQATIIDLQSVLYINQSNQAVYGFHASFADYMISETRAKNLYCNSISHHSLLAKQLRIWDVLTGDTIGKPFQVVEMVMSVAFSPDGARIAAASGDVTILNFSPDGTRIVSASSTTVMICDANTGAAIGQYYRGHQGYINSVVFSPDGSKIISGSDDQTVRIWDSSVQSVIYEPGQGHQERVYSVAFSPDGARIVSGSSDKAIRIWDASTGNAIGQPLLGHTNEVNSVALNCVRLR</sequence>
<dbReference type="InterPro" id="IPR019775">
    <property type="entry name" value="WD40_repeat_CS"/>
</dbReference>
<dbReference type="SUPFAM" id="SSF50978">
    <property type="entry name" value="WD40 repeat-like"/>
    <property type="match status" value="1"/>
</dbReference>
<dbReference type="Pfam" id="PF00400">
    <property type="entry name" value="WD40"/>
    <property type="match status" value="3"/>
</dbReference>
<dbReference type="InterPro" id="IPR027417">
    <property type="entry name" value="P-loop_NTPase"/>
</dbReference>
<dbReference type="Pfam" id="PF24883">
    <property type="entry name" value="NPHP3_N"/>
    <property type="match status" value="1"/>
</dbReference>
<dbReference type="InterPro" id="IPR056884">
    <property type="entry name" value="NPHP3-like_N"/>
</dbReference>
<feature type="repeat" description="WD" evidence="3">
    <location>
        <begin position="666"/>
        <end position="707"/>
    </location>
</feature>
<evidence type="ECO:0000256" key="2">
    <source>
        <dbReference type="ARBA" id="ARBA00022737"/>
    </source>
</evidence>
<dbReference type="CDD" id="cd00200">
    <property type="entry name" value="WD40"/>
    <property type="match status" value="1"/>
</dbReference>
<dbReference type="PROSITE" id="PS00678">
    <property type="entry name" value="WD_REPEATS_1"/>
    <property type="match status" value="1"/>
</dbReference>
<feature type="region of interest" description="Disordered" evidence="4">
    <location>
        <begin position="1"/>
        <end position="58"/>
    </location>
</feature>
<keyword evidence="1 3" id="KW-0853">WD repeat</keyword>
<dbReference type="PROSITE" id="PS50082">
    <property type="entry name" value="WD_REPEATS_2"/>
    <property type="match status" value="2"/>
</dbReference>
<evidence type="ECO:0000256" key="3">
    <source>
        <dbReference type="PROSITE-ProRule" id="PRU00221"/>
    </source>
</evidence>
<keyword evidence="2" id="KW-0677">Repeat</keyword>
<dbReference type="PANTHER" id="PTHR19848:SF8">
    <property type="entry name" value="F-BOX AND WD REPEAT DOMAIN CONTAINING 7"/>
    <property type="match status" value="1"/>
</dbReference>
<organism evidence="6 7">
    <name type="scientific">Tetrapyrgos nigripes</name>
    <dbReference type="NCBI Taxonomy" id="182062"/>
    <lineage>
        <taxon>Eukaryota</taxon>
        <taxon>Fungi</taxon>
        <taxon>Dikarya</taxon>
        <taxon>Basidiomycota</taxon>
        <taxon>Agaricomycotina</taxon>
        <taxon>Agaricomycetes</taxon>
        <taxon>Agaricomycetidae</taxon>
        <taxon>Agaricales</taxon>
        <taxon>Marasmiineae</taxon>
        <taxon>Marasmiaceae</taxon>
        <taxon>Tetrapyrgos</taxon>
    </lineage>
</organism>
<dbReference type="OrthoDB" id="538223at2759"/>
<protein>
    <recommendedName>
        <fullName evidence="5">Nephrocystin 3-like N-terminal domain-containing protein</fullName>
    </recommendedName>
</protein>
<feature type="domain" description="Nephrocystin 3-like N-terminal" evidence="5">
    <location>
        <begin position="212"/>
        <end position="375"/>
    </location>
</feature>
<dbReference type="InterPro" id="IPR015943">
    <property type="entry name" value="WD40/YVTN_repeat-like_dom_sf"/>
</dbReference>
<dbReference type="PROSITE" id="PS50294">
    <property type="entry name" value="WD_REPEATS_REGION"/>
    <property type="match status" value="2"/>
</dbReference>
<dbReference type="AlphaFoldDB" id="A0A8H5GN19"/>
<comment type="caution">
    <text evidence="6">The sequence shown here is derived from an EMBL/GenBank/DDBJ whole genome shotgun (WGS) entry which is preliminary data.</text>
</comment>
<name>A0A8H5GN19_9AGAR</name>
<dbReference type="InterPro" id="IPR036322">
    <property type="entry name" value="WD40_repeat_dom_sf"/>
</dbReference>
<proteinExistence type="predicted"/>
<dbReference type="Proteomes" id="UP000559256">
    <property type="component" value="Unassembled WGS sequence"/>
</dbReference>
<dbReference type="SUPFAM" id="SSF52540">
    <property type="entry name" value="P-loop containing nucleoside triphosphate hydrolases"/>
    <property type="match status" value="1"/>
</dbReference>
<feature type="compositionally biased region" description="Basic and acidic residues" evidence="4">
    <location>
        <begin position="16"/>
        <end position="31"/>
    </location>
</feature>
<evidence type="ECO:0000259" key="5">
    <source>
        <dbReference type="Pfam" id="PF24883"/>
    </source>
</evidence>
<dbReference type="PANTHER" id="PTHR19848">
    <property type="entry name" value="WD40 REPEAT PROTEIN"/>
    <property type="match status" value="1"/>
</dbReference>
<dbReference type="Gene3D" id="2.130.10.10">
    <property type="entry name" value="YVTN repeat-like/Quinoprotein amine dehydrogenase"/>
    <property type="match status" value="3"/>
</dbReference>
<evidence type="ECO:0000256" key="4">
    <source>
        <dbReference type="SAM" id="MobiDB-lite"/>
    </source>
</evidence>
<dbReference type="Gene3D" id="3.40.50.300">
    <property type="entry name" value="P-loop containing nucleotide triphosphate hydrolases"/>
    <property type="match status" value="1"/>
</dbReference>
<dbReference type="InterPro" id="IPR001680">
    <property type="entry name" value="WD40_rpt"/>
</dbReference>
<keyword evidence="7" id="KW-1185">Reference proteome</keyword>
<evidence type="ECO:0000256" key="1">
    <source>
        <dbReference type="ARBA" id="ARBA00022574"/>
    </source>
</evidence>
<evidence type="ECO:0000313" key="7">
    <source>
        <dbReference type="Proteomes" id="UP000559256"/>
    </source>
</evidence>
<dbReference type="EMBL" id="JAACJM010000018">
    <property type="protein sequence ID" value="KAF5367735.1"/>
    <property type="molecule type" value="Genomic_DNA"/>
</dbReference>
<accession>A0A8H5GN19</accession>
<reference evidence="6 7" key="1">
    <citation type="journal article" date="2020" name="ISME J.">
        <title>Uncovering the hidden diversity of litter-decomposition mechanisms in mushroom-forming fungi.</title>
        <authorList>
            <person name="Floudas D."/>
            <person name="Bentzer J."/>
            <person name="Ahren D."/>
            <person name="Johansson T."/>
            <person name="Persson P."/>
            <person name="Tunlid A."/>
        </authorList>
    </citation>
    <scope>NUCLEOTIDE SEQUENCE [LARGE SCALE GENOMIC DNA]</scope>
    <source>
        <strain evidence="6 7">CBS 291.85</strain>
    </source>
</reference>
<evidence type="ECO:0000313" key="6">
    <source>
        <dbReference type="EMBL" id="KAF5367735.1"/>
    </source>
</evidence>